<proteinExistence type="predicted"/>
<accession>M0GAY4</accession>
<organism evidence="1 2">
    <name type="scientific">Haloferax prahovense (strain DSM 18310 / JCM 13924 / TL6)</name>
    <dbReference type="NCBI Taxonomy" id="1227461"/>
    <lineage>
        <taxon>Archaea</taxon>
        <taxon>Methanobacteriati</taxon>
        <taxon>Methanobacteriota</taxon>
        <taxon>Stenosarchaea group</taxon>
        <taxon>Halobacteria</taxon>
        <taxon>Halobacteriales</taxon>
        <taxon>Haloferacaceae</taxon>
        <taxon>Haloferax</taxon>
    </lineage>
</organism>
<feature type="non-terminal residue" evidence="1">
    <location>
        <position position="61"/>
    </location>
</feature>
<gene>
    <name evidence="1" type="ORF">C457_09614</name>
</gene>
<evidence type="ECO:0000313" key="2">
    <source>
        <dbReference type="Proteomes" id="UP000011559"/>
    </source>
</evidence>
<dbReference type="Proteomes" id="UP000011559">
    <property type="component" value="Unassembled WGS sequence"/>
</dbReference>
<reference evidence="1 2" key="1">
    <citation type="journal article" date="2014" name="PLoS Genet.">
        <title>Phylogenetically driven sequencing of extremely halophilic archaea reveals strategies for static and dynamic osmo-response.</title>
        <authorList>
            <person name="Becker E.A."/>
            <person name="Seitzer P.M."/>
            <person name="Tritt A."/>
            <person name="Larsen D."/>
            <person name="Krusor M."/>
            <person name="Yao A.I."/>
            <person name="Wu D."/>
            <person name="Madern D."/>
            <person name="Eisen J.A."/>
            <person name="Darling A.E."/>
            <person name="Facciotti M.T."/>
        </authorList>
    </citation>
    <scope>NUCLEOTIDE SEQUENCE [LARGE SCALE GENOMIC DNA]</scope>
    <source>
        <strain evidence="2">DSM 18310 / JCM 13924 / TL6</strain>
    </source>
</reference>
<dbReference type="EMBL" id="AOLG01000028">
    <property type="protein sequence ID" value="ELZ69380.1"/>
    <property type="molecule type" value="Genomic_DNA"/>
</dbReference>
<evidence type="ECO:0000313" key="1">
    <source>
        <dbReference type="EMBL" id="ELZ69380.1"/>
    </source>
</evidence>
<protein>
    <submittedName>
        <fullName evidence="1">Uncharacterized protein</fullName>
    </submittedName>
</protein>
<keyword evidence="2" id="KW-1185">Reference proteome</keyword>
<comment type="caution">
    <text evidence="1">The sequence shown here is derived from an EMBL/GenBank/DDBJ whole genome shotgun (WGS) entry which is preliminary data.</text>
</comment>
<dbReference type="AlphaFoldDB" id="M0GAY4"/>
<name>M0GAY4_HALPT</name>
<sequence>MNHVGESRLAVVRRDAPERLEDGVVEDVNARVDEVALAVDGVFVDVGDTAVVLCLLYTSLS</sequence>